<reference evidence="5" key="1">
    <citation type="journal article" date="2021" name="PeerJ">
        <title>Extensive microbial diversity within the chicken gut microbiome revealed by metagenomics and culture.</title>
        <authorList>
            <person name="Gilroy R."/>
            <person name="Ravi A."/>
            <person name="Getino M."/>
            <person name="Pursley I."/>
            <person name="Horton D.L."/>
            <person name="Alikhan N.F."/>
            <person name="Baker D."/>
            <person name="Gharbi K."/>
            <person name="Hall N."/>
            <person name="Watson M."/>
            <person name="Adriaenssens E.M."/>
            <person name="Foster-Nyarko E."/>
            <person name="Jarju S."/>
            <person name="Secka A."/>
            <person name="Antonio M."/>
            <person name="Oren A."/>
            <person name="Chaudhuri R.R."/>
            <person name="La Ragione R."/>
            <person name="Hildebrand F."/>
            <person name="Pallen M.J."/>
        </authorList>
    </citation>
    <scope>NUCLEOTIDE SEQUENCE</scope>
    <source>
        <strain evidence="5">ChiHjej13B12-4958</strain>
    </source>
</reference>
<dbReference type="PROSITE" id="PS51904">
    <property type="entry name" value="GLYCOSYL_HYDROL_F25_2"/>
    <property type="match status" value="1"/>
</dbReference>
<dbReference type="GO" id="GO:0016998">
    <property type="term" value="P:cell wall macromolecule catabolic process"/>
    <property type="evidence" value="ECO:0007669"/>
    <property type="project" value="InterPro"/>
</dbReference>
<dbReference type="PANTHER" id="PTHR34135:SF2">
    <property type="entry name" value="LYSOZYME"/>
    <property type="match status" value="1"/>
</dbReference>
<evidence type="ECO:0000256" key="4">
    <source>
        <dbReference type="SAM" id="MobiDB-lite"/>
    </source>
</evidence>
<evidence type="ECO:0000313" key="5">
    <source>
        <dbReference type="EMBL" id="HJC85944.1"/>
    </source>
</evidence>
<dbReference type="GO" id="GO:0009253">
    <property type="term" value="P:peptidoglycan catabolic process"/>
    <property type="evidence" value="ECO:0007669"/>
    <property type="project" value="InterPro"/>
</dbReference>
<dbReference type="PANTHER" id="PTHR34135">
    <property type="entry name" value="LYSOZYME"/>
    <property type="match status" value="1"/>
</dbReference>
<dbReference type="SUPFAM" id="SSF51445">
    <property type="entry name" value="(Trans)glycosidases"/>
    <property type="match status" value="1"/>
</dbReference>
<dbReference type="AlphaFoldDB" id="A0A9D2QE92"/>
<reference evidence="5" key="2">
    <citation type="submission" date="2021-04" db="EMBL/GenBank/DDBJ databases">
        <authorList>
            <person name="Gilroy R."/>
        </authorList>
    </citation>
    <scope>NUCLEOTIDE SEQUENCE</scope>
    <source>
        <strain evidence="5">ChiHjej13B12-4958</strain>
    </source>
</reference>
<evidence type="ECO:0000256" key="2">
    <source>
        <dbReference type="ARBA" id="ARBA00022801"/>
    </source>
</evidence>
<feature type="region of interest" description="Disordered" evidence="4">
    <location>
        <begin position="278"/>
        <end position="298"/>
    </location>
</feature>
<proteinExistence type="inferred from homology"/>
<keyword evidence="3" id="KW-0326">Glycosidase</keyword>
<feature type="region of interest" description="Disordered" evidence="4">
    <location>
        <begin position="462"/>
        <end position="502"/>
    </location>
</feature>
<sequence length="574" mass="58803">MVLRMFSLPWRRHALTTPARLTAVTLFGSAVTVAALVATDVVPVPSWALDGIDVASHQHPDGAAIDWQAVAASGQSFAFIKASEGTGYTNPYFSSDTAKAAAAGVTPGSYHYARPGSTDPRAEARHYAATLATGVQPSLPPTLDLEESGGLNPEQLQNWVRDWIDEIKILTGRDPIIYTYYNFWINDMANTTEFAEYPLWLAYYNPTLPSEIPGGWNEVTFWQYSDAGQVDGIYANVDLNTYYGTDAQLQELAGRPSVGSAVGNIVDALRPITDAAVSQAESANNTEHAEAAGGEPGLDQPLSTDLLVNLLGLVAGTVGPEVVLESALSSGLGETLGSALASSGMEARDAEQTLPLAAIAALVLGALGLGADGGDIAGQVGAIAGSLGADDNGAAGEFDFGQIAGIVGDVLGGAEGGEGAEGVNLDSILRLMNAFGATDYAAQIAGGTVDKDALIERIEAEGKSAPAEAGQDGPAEGAAEDASADDDAAGEGAEESPAADPEAIRTTLEDAGVDPETAARLAEDPEATVAAAERLGVDRETASHFATDPAAALKALEEAGIDPVAAAPMLVAQL</sequence>
<comment type="similarity">
    <text evidence="1">Belongs to the glycosyl hydrolase 25 family.</text>
</comment>
<comment type="caution">
    <text evidence="5">The sequence shown here is derived from an EMBL/GenBank/DDBJ whole genome shotgun (WGS) entry which is preliminary data.</text>
</comment>
<keyword evidence="2 5" id="KW-0378">Hydrolase</keyword>
<dbReference type="InterPro" id="IPR017853">
    <property type="entry name" value="GH"/>
</dbReference>
<dbReference type="SMART" id="SM00641">
    <property type="entry name" value="Glyco_25"/>
    <property type="match status" value="1"/>
</dbReference>
<dbReference type="EMBL" id="DWVP01000023">
    <property type="protein sequence ID" value="HJC85944.1"/>
    <property type="molecule type" value="Genomic_DNA"/>
</dbReference>
<dbReference type="InterPro" id="IPR018077">
    <property type="entry name" value="Glyco_hydro_fam25_subgr"/>
</dbReference>
<evidence type="ECO:0000256" key="3">
    <source>
        <dbReference type="ARBA" id="ARBA00023295"/>
    </source>
</evidence>
<dbReference type="InterPro" id="IPR002053">
    <property type="entry name" value="Glyco_hydro_25"/>
</dbReference>
<dbReference type="Proteomes" id="UP000823858">
    <property type="component" value="Unassembled WGS sequence"/>
</dbReference>
<dbReference type="CDD" id="cd00599">
    <property type="entry name" value="GH25_muramidase"/>
    <property type="match status" value="1"/>
</dbReference>
<dbReference type="Gene3D" id="3.20.20.80">
    <property type="entry name" value="Glycosidases"/>
    <property type="match status" value="1"/>
</dbReference>
<evidence type="ECO:0000313" key="6">
    <source>
        <dbReference type="Proteomes" id="UP000823858"/>
    </source>
</evidence>
<dbReference type="Pfam" id="PF01183">
    <property type="entry name" value="Glyco_hydro_25"/>
    <property type="match status" value="1"/>
</dbReference>
<gene>
    <name evidence="5" type="ORF">H9751_10470</name>
</gene>
<feature type="compositionally biased region" description="Low complexity" evidence="4">
    <location>
        <begin position="465"/>
        <end position="477"/>
    </location>
</feature>
<dbReference type="GO" id="GO:0003796">
    <property type="term" value="F:lysozyme activity"/>
    <property type="evidence" value="ECO:0007669"/>
    <property type="project" value="InterPro"/>
</dbReference>
<feature type="compositionally biased region" description="Acidic residues" evidence="4">
    <location>
        <begin position="478"/>
        <end position="494"/>
    </location>
</feature>
<organism evidence="5 6">
    <name type="scientific">Candidatus Corynebacterium faecigallinarum</name>
    <dbReference type="NCBI Taxonomy" id="2838528"/>
    <lineage>
        <taxon>Bacteria</taxon>
        <taxon>Bacillati</taxon>
        <taxon>Actinomycetota</taxon>
        <taxon>Actinomycetes</taxon>
        <taxon>Mycobacteriales</taxon>
        <taxon>Corynebacteriaceae</taxon>
        <taxon>Corynebacterium</taxon>
    </lineage>
</organism>
<accession>A0A9D2QE92</accession>
<dbReference type="GO" id="GO:0016052">
    <property type="term" value="P:carbohydrate catabolic process"/>
    <property type="evidence" value="ECO:0007669"/>
    <property type="project" value="TreeGrafter"/>
</dbReference>
<name>A0A9D2QE92_9CORY</name>
<protein>
    <submittedName>
        <fullName evidence="5">Glycoside hydrolase family 25 protein</fullName>
    </submittedName>
</protein>
<evidence type="ECO:0000256" key="1">
    <source>
        <dbReference type="ARBA" id="ARBA00010646"/>
    </source>
</evidence>